<dbReference type="EMBL" id="QGNW01000147">
    <property type="protein sequence ID" value="RVW91381.1"/>
    <property type="molecule type" value="Genomic_DNA"/>
</dbReference>
<dbReference type="Gene3D" id="3.80.10.10">
    <property type="entry name" value="Ribonuclease Inhibitor"/>
    <property type="match status" value="3"/>
</dbReference>
<comment type="similarity">
    <text evidence="1">Belongs to the disease resistance NB-LRR family.</text>
</comment>
<proteinExistence type="inferred from homology"/>
<keyword evidence="2" id="KW-0677">Repeat</keyword>
<dbReference type="SMART" id="SM00382">
    <property type="entry name" value="AAA"/>
    <property type="match status" value="1"/>
</dbReference>
<keyword evidence="5" id="KW-0067">ATP-binding</keyword>
<evidence type="ECO:0000256" key="5">
    <source>
        <dbReference type="ARBA" id="ARBA00022840"/>
    </source>
</evidence>
<feature type="domain" description="AAA+ ATPase" evidence="6">
    <location>
        <begin position="172"/>
        <end position="307"/>
    </location>
</feature>
<dbReference type="Pfam" id="PF23247">
    <property type="entry name" value="LRR_RPS2"/>
    <property type="match status" value="3"/>
</dbReference>
<dbReference type="Pfam" id="PF00931">
    <property type="entry name" value="NB-ARC"/>
    <property type="match status" value="1"/>
</dbReference>
<keyword evidence="4" id="KW-0611">Plant defense</keyword>
<name>A0A438I3V9_VITVI</name>
<evidence type="ECO:0000256" key="2">
    <source>
        <dbReference type="ARBA" id="ARBA00022737"/>
    </source>
</evidence>
<protein>
    <submittedName>
        <fullName evidence="7">Putative disease resistance protein</fullName>
    </submittedName>
</protein>
<reference evidence="7 8" key="1">
    <citation type="journal article" date="2018" name="PLoS Genet.">
        <title>Population sequencing reveals clonal diversity and ancestral inbreeding in the grapevine cultivar Chardonnay.</title>
        <authorList>
            <person name="Roach M.J."/>
            <person name="Johnson D.L."/>
            <person name="Bohlmann J."/>
            <person name="van Vuuren H.J."/>
            <person name="Jones S.J."/>
            <person name="Pretorius I.S."/>
            <person name="Schmidt S.A."/>
            <person name="Borneman A.R."/>
        </authorList>
    </citation>
    <scope>NUCLEOTIDE SEQUENCE [LARGE SCALE GENOMIC DNA]</scope>
    <source>
        <strain evidence="8">cv. Chardonnay</strain>
        <tissue evidence="7">Leaf</tissue>
    </source>
</reference>
<dbReference type="InterPro" id="IPR042197">
    <property type="entry name" value="Apaf_helical"/>
</dbReference>
<gene>
    <name evidence="7" type="primary">VvCHDp000209_53</name>
    <name evidence="7" type="ORF">CK203_035444</name>
</gene>
<dbReference type="InterPro" id="IPR001611">
    <property type="entry name" value="Leu-rich_rpt"/>
</dbReference>
<evidence type="ECO:0000256" key="3">
    <source>
        <dbReference type="ARBA" id="ARBA00022741"/>
    </source>
</evidence>
<dbReference type="InterPro" id="IPR027417">
    <property type="entry name" value="P-loop_NTPase"/>
</dbReference>
<dbReference type="InterPro" id="IPR003593">
    <property type="entry name" value="AAA+_ATPase"/>
</dbReference>
<evidence type="ECO:0000313" key="7">
    <source>
        <dbReference type="EMBL" id="RVW91381.1"/>
    </source>
</evidence>
<dbReference type="Proteomes" id="UP000288805">
    <property type="component" value="Unassembled WGS sequence"/>
</dbReference>
<dbReference type="GO" id="GO:0005524">
    <property type="term" value="F:ATP binding"/>
    <property type="evidence" value="ECO:0007669"/>
    <property type="project" value="UniProtKB-KW"/>
</dbReference>
<dbReference type="GO" id="GO:0043531">
    <property type="term" value="F:ADP binding"/>
    <property type="evidence" value="ECO:0007669"/>
    <property type="project" value="InterPro"/>
</dbReference>
<dbReference type="Pfam" id="PF23598">
    <property type="entry name" value="LRR_14"/>
    <property type="match status" value="1"/>
</dbReference>
<dbReference type="InterPro" id="IPR032675">
    <property type="entry name" value="LRR_dom_sf"/>
</dbReference>
<dbReference type="FunFam" id="3.40.50.300:FF:001091">
    <property type="entry name" value="Probable disease resistance protein At1g61300"/>
    <property type="match status" value="1"/>
</dbReference>
<sequence length="1174" mass="133852">MVDIVISVAAKVAEYLVGPIIRPLGYVVNYRHNITDLNQKIQSLHLERERLQIPVDDANRQRDEIFSDVQEWLTYAEGIIQREMISMKMKGKQARAVFYLKSRYQLSKQAKKQAAEIVDKIQEAHNFGGRVSHRAPPPPPPFISSASFKDYEAFQSRESTFNQIMEALRNEDMRMLGVWGMGGVGKTTLVKQVAQQAEEDKLFHKVVLVLHISQTPNITEIQEKIARMLGLKFEAGEDRAGRLMQRLKREKKILVILDDIWEKLGLGKIGIPYGDDHKGCKVLLTSRERQVLSKDMYTQKEFHLQHLSEDEAWNLFKKTAGESVEKPELRPIAVDVAKKCDGLPVAIVTIANALRGEMVGVWENALEELRRSAPTNIRGVTKGVYSCLELSYNHLEGDGDSSSSLLFDQAFVRMHDVVRDVARSIASKDPHRFVVREAVGSQEAAELREWQKTDECRNCTRISLICRNMDELPQGLVCPQLEFFLLNSSNDDPYLKIPDAFFQDTKQLRILDLSKVSLTPSPSSLGFLSNLQTLRLNQCQIQDITVIGELKKLQVLSLAESNIEQLPNEVAQLSDLRMLDLRYCDSLEVIPRNVISSLSQLEYLSMKGSFRIEWEAEGFNRGERINACLSELKHLSSLRTLELQLSNLSLFPEDGVPFENLNLTRYSIVISPYRIRNDEYKASSRRLVFQGVTSLYMVKCFSKLLKRSQVLDLGELDDTKHVVYELDKEGFVELKYLTLSGCPTVQYILHSSTSVEWVPPPNTFCMLEELILDGLDNLEAVCHGPIPMGSFGNLRILRLESCERLKYVFSLPTQHGRESAFPQLQHLELSDLPELISFYSTRCSGTQESMTFFSQQAAFPALESLRVRRLDNLKALWHNQLPTNSFSKLKGLELIGCDELLNVFPLSVAKVLVQLEDLKISFCEVLEAIVANENEDEATSLFLFPRLTSLTLNALPQLQRFCFGRFTSRWPLLKELEVWDCDKVEILFQEIDLKSELDNKIQQSLFLVEKVALPNLESLFVGTLDNIRALRPDQLPANSFSKLRKLEVILCNKLLNLFPLSVASALVQLEDLWISWSGVEAIVANENEDEAAPLLLFPNLTSLTLRYLHQLKRFCSGRFSSSWSLLKKLEVDNCDKVEILFQQIGLECELEPLFWVEQVRVYPSLNFLNLYVTL</sequence>
<dbReference type="Gene3D" id="1.10.8.430">
    <property type="entry name" value="Helical domain of apoptotic protease-activating factors"/>
    <property type="match status" value="1"/>
</dbReference>
<evidence type="ECO:0000259" key="6">
    <source>
        <dbReference type="SMART" id="SM00382"/>
    </source>
</evidence>
<evidence type="ECO:0000256" key="1">
    <source>
        <dbReference type="ARBA" id="ARBA00008894"/>
    </source>
</evidence>
<evidence type="ECO:0000313" key="8">
    <source>
        <dbReference type="Proteomes" id="UP000288805"/>
    </source>
</evidence>
<accession>A0A438I3V9</accession>
<dbReference type="InterPro" id="IPR050905">
    <property type="entry name" value="Plant_NBS-LRR"/>
</dbReference>
<dbReference type="PANTHER" id="PTHR33463:SF198">
    <property type="entry name" value="RPP4C3"/>
    <property type="match status" value="1"/>
</dbReference>
<dbReference type="PRINTS" id="PR00364">
    <property type="entry name" value="DISEASERSIST"/>
</dbReference>
<organism evidence="7 8">
    <name type="scientific">Vitis vinifera</name>
    <name type="common">Grape</name>
    <dbReference type="NCBI Taxonomy" id="29760"/>
    <lineage>
        <taxon>Eukaryota</taxon>
        <taxon>Viridiplantae</taxon>
        <taxon>Streptophyta</taxon>
        <taxon>Embryophyta</taxon>
        <taxon>Tracheophyta</taxon>
        <taxon>Spermatophyta</taxon>
        <taxon>Magnoliopsida</taxon>
        <taxon>eudicotyledons</taxon>
        <taxon>Gunneridae</taxon>
        <taxon>Pentapetalae</taxon>
        <taxon>rosids</taxon>
        <taxon>Vitales</taxon>
        <taxon>Vitaceae</taxon>
        <taxon>Viteae</taxon>
        <taxon>Vitis</taxon>
    </lineage>
</organism>
<dbReference type="InterPro" id="IPR002182">
    <property type="entry name" value="NB-ARC"/>
</dbReference>
<dbReference type="SUPFAM" id="SSF52540">
    <property type="entry name" value="P-loop containing nucleoside triphosphate hydrolases"/>
    <property type="match status" value="1"/>
</dbReference>
<dbReference type="GO" id="GO:0006952">
    <property type="term" value="P:defense response"/>
    <property type="evidence" value="ECO:0007669"/>
    <property type="project" value="UniProtKB-KW"/>
</dbReference>
<dbReference type="Gene3D" id="3.40.50.300">
    <property type="entry name" value="P-loop containing nucleotide triphosphate hydrolases"/>
    <property type="match status" value="1"/>
</dbReference>
<dbReference type="InterPro" id="IPR055414">
    <property type="entry name" value="LRR_R13L4/SHOC2-like"/>
</dbReference>
<dbReference type="PANTHER" id="PTHR33463">
    <property type="entry name" value="NB-ARC DOMAIN-CONTAINING PROTEIN-RELATED"/>
    <property type="match status" value="1"/>
</dbReference>
<dbReference type="InterPro" id="IPR057135">
    <property type="entry name" value="At4g27190-like_LRR"/>
</dbReference>
<dbReference type="PROSITE" id="PS51450">
    <property type="entry name" value="LRR"/>
    <property type="match status" value="1"/>
</dbReference>
<evidence type="ECO:0000256" key="4">
    <source>
        <dbReference type="ARBA" id="ARBA00022821"/>
    </source>
</evidence>
<dbReference type="AlphaFoldDB" id="A0A438I3V9"/>
<comment type="caution">
    <text evidence="7">The sequence shown here is derived from an EMBL/GenBank/DDBJ whole genome shotgun (WGS) entry which is preliminary data.</text>
</comment>
<dbReference type="SUPFAM" id="SSF52058">
    <property type="entry name" value="L domain-like"/>
    <property type="match status" value="1"/>
</dbReference>
<keyword evidence="3" id="KW-0547">Nucleotide-binding</keyword>